<dbReference type="EnsemblPlants" id="EMT10723">
    <property type="protein sequence ID" value="EMT10723"/>
    <property type="gene ID" value="F775_11365"/>
</dbReference>
<proteinExistence type="predicted"/>
<dbReference type="AlphaFoldDB" id="M8C6G9"/>
<dbReference type="ExpressionAtlas" id="M8C6G9">
    <property type="expression patterns" value="baseline"/>
</dbReference>
<organism evidence="1">
    <name type="scientific">Aegilops tauschii</name>
    <name type="common">Tausch's goatgrass</name>
    <name type="synonym">Aegilops squarrosa</name>
    <dbReference type="NCBI Taxonomy" id="37682"/>
    <lineage>
        <taxon>Eukaryota</taxon>
        <taxon>Viridiplantae</taxon>
        <taxon>Streptophyta</taxon>
        <taxon>Embryophyta</taxon>
        <taxon>Tracheophyta</taxon>
        <taxon>Spermatophyta</taxon>
        <taxon>Magnoliopsida</taxon>
        <taxon>Liliopsida</taxon>
        <taxon>Poales</taxon>
        <taxon>Poaceae</taxon>
        <taxon>BOP clade</taxon>
        <taxon>Pooideae</taxon>
        <taxon>Triticodae</taxon>
        <taxon>Triticeae</taxon>
        <taxon>Triticinae</taxon>
        <taxon>Aegilops</taxon>
    </lineage>
</organism>
<dbReference type="InterPro" id="IPR032675">
    <property type="entry name" value="LRR_dom_sf"/>
</dbReference>
<dbReference type="SUPFAM" id="SSF81383">
    <property type="entry name" value="F-box domain"/>
    <property type="match status" value="1"/>
</dbReference>
<sequence length="411" mass="47033">MGYLQGYGMDPYVVVTHSYGLQKQLATGCNRWEMQLDDEDRLSALTDDILLSILGRVSSLVATRTSVLSTRWRHLPWLLPELSIDVQDFLSTPYADLVEANDMEQAMASLTKATRSLLDKQQRGSTISSLRLNLYLINTFLCEVGPLLGDAIDSGFDKLDMHHVLFDCCKQLKHLTLYHCDTGSYSVFKIDAPDSKLCVLEIEKCRFLRIDLVCLPKLEKFFCESWISQCAPLTFGFVPSLGQLELSCGSVCEEDIFKLSELLHGVTSIHTLSLDFQGEALWLQPEMEELRTAFSKLRKLYVWEHTCDLGEARPASYLDRSPKWEMHLDSSSENKLLKELEFAGFKSLEQQFTFIRSMLERSPNLQKIVLRDDEQCADCDALEAPRPSRFPRRRSKKWLLSGLEMACSRRR</sequence>
<dbReference type="Gene3D" id="3.80.10.10">
    <property type="entry name" value="Ribonuclease Inhibitor"/>
    <property type="match status" value="1"/>
</dbReference>
<reference evidence="1" key="1">
    <citation type="submission" date="2015-06" db="UniProtKB">
        <authorList>
            <consortium name="EnsemblPlants"/>
        </authorList>
    </citation>
    <scope>IDENTIFICATION</scope>
</reference>
<dbReference type="SUPFAM" id="SSF52047">
    <property type="entry name" value="RNI-like"/>
    <property type="match status" value="1"/>
</dbReference>
<protein>
    <recommendedName>
        <fullName evidence="2">F-box domain-containing protein</fullName>
    </recommendedName>
</protein>
<name>M8C6G9_AEGTA</name>
<dbReference type="PANTHER" id="PTHR35545:SF27">
    <property type="entry name" value="FBD DOMAIN-CONTAINING PROTEIN"/>
    <property type="match status" value="1"/>
</dbReference>
<evidence type="ECO:0000313" key="1">
    <source>
        <dbReference type="EnsemblPlants" id="EMT10723"/>
    </source>
</evidence>
<accession>M8C6G9</accession>
<dbReference type="InterPro" id="IPR036047">
    <property type="entry name" value="F-box-like_dom_sf"/>
</dbReference>
<evidence type="ECO:0008006" key="2">
    <source>
        <dbReference type="Google" id="ProtNLM"/>
    </source>
</evidence>
<dbReference type="PANTHER" id="PTHR35545">
    <property type="entry name" value="F-BOX DOMAIN-CONTAINING PROTEIN"/>
    <property type="match status" value="1"/>
</dbReference>